<evidence type="ECO:0000313" key="2">
    <source>
        <dbReference type="Proteomes" id="UP000036458"/>
    </source>
</evidence>
<dbReference type="PATRIC" id="fig|1379910.4.peg.563"/>
<evidence type="ECO:0000313" key="1">
    <source>
        <dbReference type="EMBL" id="AKQ44764.1"/>
    </source>
</evidence>
<dbReference type="RefSeq" id="WP_048919557.1">
    <property type="nucleotide sequence ID" value="NZ_CP010777.1"/>
</dbReference>
<keyword evidence="2" id="KW-1185">Reference proteome</keyword>
<name>A0A0H4VM00_9BACT</name>
<dbReference type="AlphaFoldDB" id="A0A0H4VM00"/>
<protein>
    <submittedName>
        <fullName evidence="1">Uncharacterized protein</fullName>
    </submittedName>
</protein>
<accession>A0A0H4VM00</accession>
<dbReference type="Proteomes" id="UP000036458">
    <property type="component" value="Chromosome"/>
</dbReference>
<gene>
    <name evidence="1" type="ORF">TH63_02610</name>
</gene>
<reference evidence="1 2" key="1">
    <citation type="submission" date="2015-01" db="EMBL/GenBank/DDBJ databases">
        <title>Rufibacter sp./DG31D/ whole genome sequencing.</title>
        <authorList>
            <person name="Kim M.K."/>
            <person name="Srinivasan S."/>
            <person name="Lee J.-J."/>
        </authorList>
    </citation>
    <scope>NUCLEOTIDE SEQUENCE [LARGE SCALE GENOMIC DNA]</scope>
    <source>
        <strain evidence="1 2">DG31D</strain>
    </source>
</reference>
<proteinExistence type="predicted"/>
<dbReference type="EMBL" id="CP010777">
    <property type="protein sequence ID" value="AKQ44764.1"/>
    <property type="molecule type" value="Genomic_DNA"/>
</dbReference>
<sequence length="131" mass="14863">MTATVKLEQVLNGLIEEEDIRQLVESFCEAVEHDPLRAIYCHQLPLPERDKMMGGLFALFSWLLLGKSGEMPESIYSSLKLSHTHISRQWQRQLHQAIEEQFTGILAELVKEKFAALDHKGSVDIPHAGLV</sequence>
<dbReference type="KEGG" id="ruf:TH63_02610"/>
<organism evidence="1 2">
    <name type="scientific">Rufibacter radiotolerans</name>
    <dbReference type="NCBI Taxonomy" id="1379910"/>
    <lineage>
        <taxon>Bacteria</taxon>
        <taxon>Pseudomonadati</taxon>
        <taxon>Bacteroidota</taxon>
        <taxon>Cytophagia</taxon>
        <taxon>Cytophagales</taxon>
        <taxon>Hymenobacteraceae</taxon>
        <taxon>Rufibacter</taxon>
    </lineage>
</organism>